<gene>
    <name evidence="1" type="ORF">MAXJ12_12507</name>
</gene>
<accession>H0HQS1</accession>
<keyword evidence="2" id="KW-1185">Reference proteome</keyword>
<evidence type="ECO:0000313" key="2">
    <source>
        <dbReference type="Proteomes" id="UP000003250"/>
    </source>
</evidence>
<sequence length="37" mass="4052">MIEEIRIFARIVAILVLHSDYAREPPGADSLTAVAGR</sequence>
<reference evidence="1 2" key="1">
    <citation type="journal article" date="2012" name="J. Bacteriol.">
        <title>Draft Genome Sequence of Mesorhizobium alhagi CCNWXJ12-2T, a Novel Salt-Resistant Species Isolated from the Desert of Northwestern China.</title>
        <authorList>
            <person name="Zhou M."/>
            <person name="Chen W."/>
            <person name="Chen H."/>
            <person name="Wei G."/>
        </authorList>
    </citation>
    <scope>NUCLEOTIDE SEQUENCE [LARGE SCALE GENOMIC DNA]</scope>
    <source>
        <strain evidence="1 2">CCNWXJ12-2</strain>
    </source>
</reference>
<dbReference type="EMBL" id="AHAM01000096">
    <property type="protein sequence ID" value="EHK56885.1"/>
    <property type="molecule type" value="Genomic_DNA"/>
</dbReference>
<dbReference type="Proteomes" id="UP000003250">
    <property type="component" value="Unassembled WGS sequence"/>
</dbReference>
<evidence type="ECO:0000313" key="1">
    <source>
        <dbReference type="EMBL" id="EHK56885.1"/>
    </source>
</evidence>
<dbReference type="AlphaFoldDB" id="H0HQS1"/>
<proteinExistence type="predicted"/>
<organism evidence="1 2">
    <name type="scientific">Mesorhizobium alhagi CCNWXJ12-2</name>
    <dbReference type="NCBI Taxonomy" id="1107882"/>
    <lineage>
        <taxon>Bacteria</taxon>
        <taxon>Pseudomonadati</taxon>
        <taxon>Pseudomonadota</taxon>
        <taxon>Alphaproteobacteria</taxon>
        <taxon>Hyphomicrobiales</taxon>
        <taxon>Phyllobacteriaceae</taxon>
        <taxon>Allomesorhizobium</taxon>
    </lineage>
</organism>
<name>H0HQS1_9HYPH</name>
<protein>
    <submittedName>
        <fullName evidence="1">Uncharacterized protein</fullName>
    </submittedName>
</protein>